<feature type="compositionally biased region" description="Polar residues" evidence="1">
    <location>
        <begin position="1"/>
        <end position="17"/>
    </location>
</feature>
<feature type="non-terminal residue" evidence="2">
    <location>
        <position position="293"/>
    </location>
</feature>
<evidence type="ECO:0000313" key="2">
    <source>
        <dbReference type="EMBL" id="KAA8591359.1"/>
    </source>
</evidence>
<gene>
    <name evidence="2" type="ORF">FQN60_002302</name>
</gene>
<keyword evidence="3" id="KW-1185">Reference proteome</keyword>
<feature type="region of interest" description="Disordered" evidence="1">
    <location>
        <begin position="1"/>
        <end position="22"/>
    </location>
</feature>
<organism evidence="2 3">
    <name type="scientific">Etheostoma spectabile</name>
    <name type="common">orangethroat darter</name>
    <dbReference type="NCBI Taxonomy" id="54343"/>
    <lineage>
        <taxon>Eukaryota</taxon>
        <taxon>Metazoa</taxon>
        <taxon>Chordata</taxon>
        <taxon>Craniata</taxon>
        <taxon>Vertebrata</taxon>
        <taxon>Euteleostomi</taxon>
        <taxon>Actinopterygii</taxon>
        <taxon>Neopterygii</taxon>
        <taxon>Teleostei</taxon>
        <taxon>Neoteleostei</taxon>
        <taxon>Acanthomorphata</taxon>
        <taxon>Eupercaria</taxon>
        <taxon>Perciformes</taxon>
        <taxon>Percoidei</taxon>
        <taxon>Percidae</taxon>
        <taxon>Etheostomatinae</taxon>
        <taxon>Etheostoma</taxon>
    </lineage>
</organism>
<dbReference type="AlphaFoldDB" id="A0A5J5DC55"/>
<protein>
    <submittedName>
        <fullName evidence="2">Uncharacterized protein</fullName>
    </submittedName>
</protein>
<proteinExistence type="predicted"/>
<evidence type="ECO:0000313" key="3">
    <source>
        <dbReference type="Proteomes" id="UP000327493"/>
    </source>
</evidence>
<sequence>MKAYGSLNSSQLGSKTGHSGGGLNSSGRGWLIVSDRPAASSDSTGHTKRIAVLRIGAHVTQLLVILFQTGQVLSGLCKLSLFHAFTHIPVDKRTLGIHEVELVVETGPGLSNGRGVAQHAHSPLDFGQVSTRNYSGSWAPVDKLNGTPGLYICDCSVYILWDDVASVQHAARHVLSVTGITLDHLIERLEAGTGDLSHSQLLVVGLLRRDDGRVGNQREVDTWKWDQVGLELHQVHIEGAIETQGGVDRQALHQQGGEARAGSTSKAVKDQEPLKASALVRLMRQTETQELRR</sequence>
<accession>A0A5J5DC55</accession>
<dbReference type="Proteomes" id="UP000327493">
    <property type="component" value="Chromosome 7"/>
</dbReference>
<reference evidence="2 3" key="1">
    <citation type="submission" date="2019-08" db="EMBL/GenBank/DDBJ databases">
        <title>A chromosome-level genome assembly, high-density linkage maps, and genome scans reveal the genomic architecture of hybrid incompatibilities underlying speciation via character displacement in darters (Percidae: Etheostominae).</title>
        <authorList>
            <person name="Moran R.L."/>
            <person name="Catchen J.M."/>
            <person name="Fuller R.C."/>
        </authorList>
    </citation>
    <scope>NUCLEOTIDE SEQUENCE [LARGE SCALE GENOMIC DNA]</scope>
    <source>
        <strain evidence="2">EspeVRDwgs_2016</strain>
        <tissue evidence="2">Muscle</tissue>
    </source>
</reference>
<comment type="caution">
    <text evidence="2">The sequence shown here is derived from an EMBL/GenBank/DDBJ whole genome shotgun (WGS) entry which is preliminary data.</text>
</comment>
<name>A0A5J5DC55_9PERO</name>
<dbReference type="EMBL" id="VOFY01000007">
    <property type="protein sequence ID" value="KAA8591359.1"/>
    <property type="molecule type" value="Genomic_DNA"/>
</dbReference>
<evidence type="ECO:0000256" key="1">
    <source>
        <dbReference type="SAM" id="MobiDB-lite"/>
    </source>
</evidence>